<keyword evidence="15" id="KW-1185">Reference proteome</keyword>
<evidence type="ECO:0000256" key="9">
    <source>
        <dbReference type="ARBA" id="ARBA00022968"/>
    </source>
</evidence>
<evidence type="ECO:0000256" key="8">
    <source>
        <dbReference type="ARBA" id="ARBA00022741"/>
    </source>
</evidence>
<protein>
    <recommendedName>
        <fullName evidence="4">N-acetylgalactosaminide beta-1,3-galactosyltransferase</fullName>
        <ecNumber evidence="4">2.4.1.122</ecNumber>
    </recommendedName>
</protein>
<feature type="domain" description="Fringe-like glycosyltransferase" evidence="13">
    <location>
        <begin position="213"/>
        <end position="279"/>
    </location>
</feature>
<dbReference type="Proteomes" id="UP000030816">
    <property type="component" value="Unassembled WGS sequence"/>
</dbReference>
<dbReference type="RefSeq" id="XP_040675165.1">
    <property type="nucleotide sequence ID" value="XM_040826827.1"/>
</dbReference>
<accession>A0A0B2WK91</accession>
<evidence type="ECO:0000256" key="1">
    <source>
        <dbReference type="ARBA" id="ARBA00004606"/>
    </source>
</evidence>
<dbReference type="HOGENOM" id="CLU_022549_1_0_1"/>
<dbReference type="STRING" id="1081103.A0A0B2WK91"/>
<keyword evidence="5" id="KW-0328">Glycosyltransferase</keyword>
<evidence type="ECO:0000256" key="11">
    <source>
        <dbReference type="ARBA" id="ARBA00023136"/>
    </source>
</evidence>
<name>A0A0B2WK91_METAS</name>
<evidence type="ECO:0000313" key="14">
    <source>
        <dbReference type="EMBL" id="KHN94099.1"/>
    </source>
</evidence>
<organism evidence="14 15">
    <name type="scientific">Metarhizium album (strain ARSEF 1941)</name>
    <dbReference type="NCBI Taxonomy" id="1081103"/>
    <lineage>
        <taxon>Eukaryota</taxon>
        <taxon>Fungi</taxon>
        <taxon>Dikarya</taxon>
        <taxon>Ascomycota</taxon>
        <taxon>Pezizomycotina</taxon>
        <taxon>Sordariomycetes</taxon>
        <taxon>Hypocreomycetidae</taxon>
        <taxon>Hypocreales</taxon>
        <taxon>Clavicipitaceae</taxon>
        <taxon>Metarhizium</taxon>
    </lineage>
</organism>
<dbReference type="Gene3D" id="3.90.550.50">
    <property type="match status" value="1"/>
</dbReference>
<evidence type="ECO:0000313" key="15">
    <source>
        <dbReference type="Proteomes" id="UP000030816"/>
    </source>
</evidence>
<dbReference type="Pfam" id="PF02434">
    <property type="entry name" value="Fringe"/>
    <property type="match status" value="1"/>
</dbReference>
<comment type="similarity">
    <text evidence="3">Belongs to the glycosyltransferase 31 family. Beta3-Gal-T subfamily.</text>
</comment>
<dbReference type="InterPro" id="IPR026050">
    <property type="entry name" value="C1GALT1/C1GALT1_chp1"/>
</dbReference>
<keyword evidence="10 12" id="KW-1133">Transmembrane helix</keyword>
<keyword evidence="8" id="KW-0547">Nucleotide-binding</keyword>
<evidence type="ECO:0000256" key="7">
    <source>
        <dbReference type="ARBA" id="ARBA00022692"/>
    </source>
</evidence>
<evidence type="ECO:0000256" key="2">
    <source>
        <dbReference type="ARBA" id="ARBA00004922"/>
    </source>
</evidence>
<dbReference type="GO" id="GO:0016263">
    <property type="term" value="F:glycoprotein-N-acetylgalactosamine 3-beta-galactosyltransferase activity"/>
    <property type="evidence" value="ECO:0007669"/>
    <property type="project" value="UniProtKB-EC"/>
</dbReference>
<keyword evidence="9" id="KW-0735">Signal-anchor</keyword>
<evidence type="ECO:0000256" key="4">
    <source>
        <dbReference type="ARBA" id="ARBA00012557"/>
    </source>
</evidence>
<sequence>MSAILARHRLQFLMRYKAISSKWRRAIMFIVAVCASMSFLMLTLKQISRTCYGSSCGFLGLGEVLSVFKHDPARCGLGSNITSSAAAGSRLPLYRDEACRGFPDASNVLLLVKTGASEAYSKLPVHLLTMLKCLAGNFLLFSDMAEDIAGYTVHDSLETVLSTVKDTNGDFDIYHRQNGCPIAHEQCNDGYDVGYEGWNLDKYKNVHIAERAYAMRPNYDWYFFIDTDTYVSFPTLMEWLPVVDPNKLHYIGHKKYSGTFPFAHGGSGYLMSKATMRHLFLGKTGVGNKYDEPTERSCCGDIMWSEIVLNETGLTPENMWPVINEFKPRTFSYYDGQWCQPLITLHHVNGEEINDLYAFERKQQFAKSITIKDVYDRFVANHLRESRSDWDNGSEDVYYLDREAKSYGESELDKAKTGDLSAQEREAHKSSAGCKEACYSQEDCFQWRHRDGICGLAYGKIRLGDAVKGDGDEVTRSSSGWHMERINKWVDEQGSCHETYEWPVMDEPRNGYSRA</sequence>
<gene>
    <name evidence="14" type="ORF">MAM_08029</name>
</gene>
<feature type="transmembrane region" description="Helical" evidence="12">
    <location>
        <begin position="26"/>
        <end position="44"/>
    </location>
</feature>
<evidence type="ECO:0000256" key="10">
    <source>
        <dbReference type="ARBA" id="ARBA00022989"/>
    </source>
</evidence>
<dbReference type="GeneID" id="63742484"/>
<keyword evidence="11 12" id="KW-0472">Membrane</keyword>
<comment type="caution">
    <text evidence="14">The sequence shown here is derived from an EMBL/GenBank/DDBJ whole genome shotgun (WGS) entry which is preliminary data.</text>
</comment>
<dbReference type="OrthoDB" id="414175at2759"/>
<dbReference type="EMBL" id="AZHE01000041">
    <property type="protein sequence ID" value="KHN94099.1"/>
    <property type="molecule type" value="Genomic_DNA"/>
</dbReference>
<dbReference type="EC" id="2.4.1.122" evidence="4"/>
<dbReference type="AlphaFoldDB" id="A0A0B2WK91"/>
<reference evidence="14 15" key="1">
    <citation type="journal article" date="2014" name="Proc. Natl. Acad. Sci. U.S.A.">
        <title>Trajectory and genomic determinants of fungal-pathogen speciation and host adaptation.</title>
        <authorList>
            <person name="Hu X."/>
            <person name="Xiao G."/>
            <person name="Zheng P."/>
            <person name="Shang Y."/>
            <person name="Su Y."/>
            <person name="Zhang X."/>
            <person name="Liu X."/>
            <person name="Zhan S."/>
            <person name="St Leger R.J."/>
            <person name="Wang C."/>
        </authorList>
    </citation>
    <scope>NUCLEOTIDE SEQUENCE [LARGE SCALE GENOMIC DNA]</scope>
    <source>
        <strain evidence="14 15">ARSEF 1941</strain>
    </source>
</reference>
<dbReference type="InterPro" id="IPR003378">
    <property type="entry name" value="Fringe-like_glycosylTrfase"/>
</dbReference>
<evidence type="ECO:0000256" key="12">
    <source>
        <dbReference type="SAM" id="Phobius"/>
    </source>
</evidence>
<evidence type="ECO:0000256" key="3">
    <source>
        <dbReference type="ARBA" id="ARBA00006462"/>
    </source>
</evidence>
<dbReference type="GO" id="GO:0000166">
    <property type="term" value="F:nucleotide binding"/>
    <property type="evidence" value="ECO:0007669"/>
    <property type="project" value="UniProtKB-KW"/>
</dbReference>
<dbReference type="PANTHER" id="PTHR23033">
    <property type="entry name" value="BETA1,3-GALACTOSYLTRANSFERASE"/>
    <property type="match status" value="1"/>
</dbReference>
<evidence type="ECO:0000259" key="13">
    <source>
        <dbReference type="Pfam" id="PF02434"/>
    </source>
</evidence>
<keyword evidence="7 12" id="KW-0812">Transmembrane</keyword>
<proteinExistence type="inferred from homology"/>
<dbReference type="PANTHER" id="PTHR23033:SF40">
    <property type="entry name" value="APPLE DOMAIN-CONTAINING PROTEIN"/>
    <property type="match status" value="1"/>
</dbReference>
<evidence type="ECO:0000256" key="6">
    <source>
        <dbReference type="ARBA" id="ARBA00022679"/>
    </source>
</evidence>
<evidence type="ECO:0000256" key="5">
    <source>
        <dbReference type="ARBA" id="ARBA00022676"/>
    </source>
</evidence>
<dbReference type="GO" id="GO:0016020">
    <property type="term" value="C:membrane"/>
    <property type="evidence" value="ECO:0007669"/>
    <property type="project" value="UniProtKB-SubCell"/>
</dbReference>
<keyword evidence="6" id="KW-0808">Transferase</keyword>
<comment type="pathway">
    <text evidence="2">Protein modification; protein glycosylation.</text>
</comment>
<comment type="subcellular location">
    <subcellularLocation>
        <location evidence="1">Membrane</location>
        <topology evidence="1">Single-pass type II membrane protein</topology>
    </subcellularLocation>
</comment>